<evidence type="ECO:0000256" key="3">
    <source>
        <dbReference type="SAM" id="SignalP"/>
    </source>
</evidence>
<keyword evidence="4" id="KW-0378">Hydrolase</keyword>
<evidence type="ECO:0000256" key="2">
    <source>
        <dbReference type="SAM" id="MobiDB-lite"/>
    </source>
</evidence>
<proteinExistence type="inferred from homology"/>
<dbReference type="InterPro" id="IPR029021">
    <property type="entry name" value="Prot-tyrosine_phosphatase-like"/>
</dbReference>
<keyword evidence="5" id="KW-1185">Reference proteome</keyword>
<keyword evidence="3" id="KW-0732">Signal</keyword>
<protein>
    <submittedName>
        <fullName evidence="4">Tyrosine-protein phosphatase</fullName>
        <ecNumber evidence="4">3.1.3.48</ecNumber>
    </submittedName>
</protein>
<dbReference type="RefSeq" id="WP_125694111.1">
    <property type="nucleotide sequence ID" value="NZ_JBHSSK010000010.1"/>
</dbReference>
<feature type="compositionally biased region" description="Polar residues" evidence="2">
    <location>
        <begin position="309"/>
        <end position="348"/>
    </location>
</feature>
<gene>
    <name evidence="4" type="ORF">ACFP1G_04120</name>
</gene>
<comment type="similarity">
    <text evidence="1">Belongs to the protein-tyrosine phosphatase family.</text>
</comment>
<feature type="region of interest" description="Disordered" evidence="2">
    <location>
        <begin position="278"/>
        <end position="356"/>
    </location>
</feature>
<reference evidence="5" key="1">
    <citation type="journal article" date="2019" name="Int. J. Syst. Evol. Microbiol.">
        <title>The Global Catalogue of Microorganisms (GCM) 10K type strain sequencing project: providing services to taxonomists for standard genome sequencing and annotation.</title>
        <authorList>
            <consortium name="The Broad Institute Genomics Platform"/>
            <consortium name="The Broad Institute Genome Sequencing Center for Infectious Disease"/>
            <person name="Wu L."/>
            <person name="Ma J."/>
        </authorList>
    </citation>
    <scope>NUCLEOTIDE SEQUENCE [LARGE SCALE GENOMIC DNA]</scope>
    <source>
        <strain evidence="5">CCM 8905</strain>
    </source>
</reference>
<organism evidence="4 5">
    <name type="scientific">Levilactobacillus tongjiangensis</name>
    <dbReference type="NCBI Taxonomy" id="2486023"/>
    <lineage>
        <taxon>Bacteria</taxon>
        <taxon>Bacillati</taxon>
        <taxon>Bacillota</taxon>
        <taxon>Bacilli</taxon>
        <taxon>Lactobacillales</taxon>
        <taxon>Lactobacillaceae</taxon>
        <taxon>Levilactobacillus</taxon>
    </lineage>
</organism>
<dbReference type="SUPFAM" id="SSF52799">
    <property type="entry name" value="(Phosphotyrosine protein) phosphatases II"/>
    <property type="match status" value="1"/>
</dbReference>
<name>A0ABW1SRJ0_9LACO</name>
<dbReference type="Gene3D" id="3.90.190.10">
    <property type="entry name" value="Protein tyrosine phosphatase superfamily"/>
    <property type="match status" value="1"/>
</dbReference>
<accession>A0ABW1SRJ0</accession>
<comment type="caution">
    <text evidence="4">The sequence shown here is derived from an EMBL/GenBank/DDBJ whole genome shotgun (WGS) entry which is preliminary data.</text>
</comment>
<evidence type="ECO:0000313" key="5">
    <source>
        <dbReference type="Proteomes" id="UP001596254"/>
    </source>
</evidence>
<feature type="chain" id="PRO_5046950687" evidence="3">
    <location>
        <begin position="30"/>
        <end position="440"/>
    </location>
</feature>
<dbReference type="PANTHER" id="PTHR31126">
    <property type="entry name" value="TYROSINE-PROTEIN PHOSPHATASE"/>
    <property type="match status" value="1"/>
</dbReference>
<evidence type="ECO:0000313" key="4">
    <source>
        <dbReference type="EMBL" id="MFC6206666.1"/>
    </source>
</evidence>
<dbReference type="EMBL" id="JBHSSK010000010">
    <property type="protein sequence ID" value="MFC6206666.1"/>
    <property type="molecule type" value="Genomic_DNA"/>
</dbReference>
<evidence type="ECO:0000256" key="1">
    <source>
        <dbReference type="ARBA" id="ARBA00009580"/>
    </source>
</evidence>
<feature type="signal peptide" evidence="3">
    <location>
        <begin position="1"/>
        <end position="29"/>
    </location>
</feature>
<sequence>MQRSAIVKSLSLASVVLSLMGVGAPSALAATTTPAVNQTASTVPVKPTTPPANYGDIHKTLVPLAGTVNTRDLGGYTTADGKWQVRSHSLLRSDQLVGLTAEDIQKLTTDFKITSVIDLRTPGQVKGKPDKALPGAKNTNISVLGPHAYTDSGSDGEFYNQRLAFGHPAVVGYHKFLNMVLANPQATLYHCTSGKDRTGIATVLLLSIMGVSRNTIIADYMQSNQVGKKVERAWLMEYYKEVLQNYGSMEAYITECLEFSPAQQEQLRAKLLVSTDGKNTPYPAAQKPVVPGNNTGNSGNGGAGNVTNDNHQNDNSGTNQNDGTNTPNNVTSGGQAAQPSKPTNTNGGTHKPGKKKVVKIVSTKKMRTTYKYRLKGNKVWFKDAHLQKTKGHTPKHSKKKWQLIKQEKVKINGKAATYFQVKDRAGHKAWLVKSAILNFK</sequence>
<dbReference type="Pfam" id="PF13350">
    <property type="entry name" value="Y_phosphatase3"/>
    <property type="match status" value="1"/>
</dbReference>
<dbReference type="EC" id="3.1.3.48" evidence="4"/>
<dbReference type="Proteomes" id="UP001596254">
    <property type="component" value="Unassembled WGS sequence"/>
</dbReference>
<dbReference type="PANTHER" id="PTHR31126:SF1">
    <property type="entry name" value="TYROSINE SPECIFIC PROTEIN PHOSPHATASES DOMAIN-CONTAINING PROTEIN"/>
    <property type="match status" value="1"/>
</dbReference>
<dbReference type="InterPro" id="IPR026893">
    <property type="entry name" value="Tyr/Ser_Pase_IphP-type"/>
</dbReference>
<dbReference type="GO" id="GO:0004725">
    <property type="term" value="F:protein tyrosine phosphatase activity"/>
    <property type="evidence" value="ECO:0007669"/>
    <property type="project" value="UniProtKB-EC"/>
</dbReference>